<dbReference type="Gene3D" id="1.10.357.20">
    <property type="entry name" value="SLC41 divalent cation transporters, integral membrane domain"/>
    <property type="match status" value="1"/>
</dbReference>
<comment type="similarity">
    <text evidence="2 9">Belongs to the SLC41A transporter family.</text>
</comment>
<dbReference type="InterPro" id="IPR006668">
    <property type="entry name" value="Mg_transptr_MgtE_intracell_dom"/>
</dbReference>
<dbReference type="SUPFAM" id="SSF158791">
    <property type="entry name" value="MgtE N-terminal domain-like"/>
    <property type="match status" value="1"/>
</dbReference>
<evidence type="ECO:0000256" key="9">
    <source>
        <dbReference type="RuleBase" id="RU362011"/>
    </source>
</evidence>
<dbReference type="GO" id="GO:0005886">
    <property type="term" value="C:plasma membrane"/>
    <property type="evidence" value="ECO:0007669"/>
    <property type="project" value="UniProtKB-SubCell"/>
</dbReference>
<evidence type="ECO:0000256" key="2">
    <source>
        <dbReference type="ARBA" id="ARBA00009749"/>
    </source>
</evidence>
<dbReference type="InterPro" id="IPR046342">
    <property type="entry name" value="CBS_dom_sf"/>
</dbReference>
<protein>
    <recommendedName>
        <fullName evidence="9">Magnesium transporter MgtE</fullName>
    </recommendedName>
</protein>
<proteinExistence type="inferred from homology"/>
<keyword evidence="6 9" id="KW-1133">Transmembrane helix</keyword>
<keyword evidence="9" id="KW-1003">Cell membrane</keyword>
<dbReference type="Gene3D" id="3.10.580.10">
    <property type="entry name" value="CBS-domain"/>
    <property type="match status" value="1"/>
</dbReference>
<gene>
    <name evidence="11" type="primary">mgtE</name>
    <name evidence="11" type="ORF">ENI96_13235</name>
</gene>
<dbReference type="Pfam" id="PF01769">
    <property type="entry name" value="MgtE"/>
    <property type="match status" value="1"/>
</dbReference>
<keyword evidence="3 9" id="KW-0813">Transport</keyword>
<keyword evidence="7 9" id="KW-0472">Membrane</keyword>
<evidence type="ECO:0000256" key="8">
    <source>
        <dbReference type="PROSITE-ProRule" id="PRU00703"/>
    </source>
</evidence>
<comment type="caution">
    <text evidence="11">The sequence shown here is derived from an EMBL/GenBank/DDBJ whole genome shotgun (WGS) entry which is preliminary data.</text>
</comment>
<comment type="function">
    <text evidence="9">Acts as a magnesium transporter.</text>
</comment>
<dbReference type="InterPro" id="IPR006669">
    <property type="entry name" value="MgtE_transporter"/>
</dbReference>
<dbReference type="EMBL" id="DRKP01000164">
    <property type="protein sequence ID" value="HEB97379.1"/>
    <property type="molecule type" value="Genomic_DNA"/>
</dbReference>
<dbReference type="PANTHER" id="PTHR43773">
    <property type="entry name" value="MAGNESIUM TRANSPORTER MGTE"/>
    <property type="match status" value="1"/>
</dbReference>
<feature type="transmembrane region" description="Helical" evidence="9">
    <location>
        <begin position="432"/>
        <end position="455"/>
    </location>
</feature>
<dbReference type="PROSITE" id="PS51371">
    <property type="entry name" value="CBS"/>
    <property type="match status" value="2"/>
</dbReference>
<evidence type="ECO:0000256" key="6">
    <source>
        <dbReference type="ARBA" id="ARBA00022989"/>
    </source>
</evidence>
<dbReference type="InterPro" id="IPR006667">
    <property type="entry name" value="SLC41_membr_dom"/>
</dbReference>
<keyword evidence="5 9" id="KW-0460">Magnesium</keyword>
<dbReference type="GO" id="GO:0015095">
    <property type="term" value="F:magnesium ion transmembrane transporter activity"/>
    <property type="evidence" value="ECO:0007669"/>
    <property type="project" value="UniProtKB-UniRule"/>
</dbReference>
<keyword evidence="8" id="KW-0129">CBS domain</keyword>
<keyword evidence="9" id="KW-0479">Metal-binding</keyword>
<feature type="transmembrane region" description="Helical" evidence="9">
    <location>
        <begin position="367"/>
        <end position="388"/>
    </location>
</feature>
<dbReference type="CDD" id="cd04606">
    <property type="entry name" value="CBS_pair_Mg_transporter"/>
    <property type="match status" value="1"/>
</dbReference>
<dbReference type="NCBIfam" id="TIGR00400">
    <property type="entry name" value="mgtE"/>
    <property type="match status" value="1"/>
</dbReference>
<feature type="domain" description="CBS" evidence="10">
    <location>
        <begin position="146"/>
        <end position="209"/>
    </location>
</feature>
<dbReference type="GO" id="GO:0046872">
    <property type="term" value="F:metal ion binding"/>
    <property type="evidence" value="ECO:0007669"/>
    <property type="project" value="UniProtKB-KW"/>
</dbReference>
<comment type="subunit">
    <text evidence="9">Homodimer.</text>
</comment>
<evidence type="ECO:0000259" key="10">
    <source>
        <dbReference type="PROSITE" id="PS51371"/>
    </source>
</evidence>
<evidence type="ECO:0000256" key="4">
    <source>
        <dbReference type="ARBA" id="ARBA00022692"/>
    </source>
</evidence>
<comment type="subcellular location">
    <subcellularLocation>
        <location evidence="9">Cell membrane</location>
        <topology evidence="9">Multi-pass membrane protein</topology>
    </subcellularLocation>
    <subcellularLocation>
        <location evidence="1">Membrane</location>
        <topology evidence="1">Multi-pass membrane protein</topology>
    </subcellularLocation>
</comment>
<feature type="transmembrane region" description="Helical" evidence="9">
    <location>
        <begin position="394"/>
        <end position="420"/>
    </location>
</feature>
<dbReference type="PANTHER" id="PTHR43773:SF1">
    <property type="entry name" value="MAGNESIUM TRANSPORTER MGTE"/>
    <property type="match status" value="1"/>
</dbReference>
<dbReference type="SUPFAM" id="SSF161093">
    <property type="entry name" value="MgtE membrane domain-like"/>
    <property type="match status" value="1"/>
</dbReference>
<dbReference type="InterPro" id="IPR038076">
    <property type="entry name" value="MgtE_N_sf"/>
</dbReference>
<evidence type="ECO:0000256" key="5">
    <source>
        <dbReference type="ARBA" id="ARBA00022842"/>
    </source>
</evidence>
<dbReference type="AlphaFoldDB" id="A0A831RQX0"/>
<sequence length="456" mass="49669">MAEHALDISEDTRLQRLERLQNVLDSGALAQARKMLNALTPGEIAHLLEALPLAERDVLWNLVDDELEGEVLVLLTDEVRADLISKMNREELVSATDGLDTDDLADLVQELPETIAREIIDSLDQQHRERLEAVLSYPEDTAGGLMNPDAVTVRPEVTLDVVIRYLRRIRDHIPEDTDSLFVVNRDGRYLGVLPLIELVRRDPDDIVAEAMTLEPPPIPATMEDNQVANLFEQHDLISAPVVDEEGRLLGRITVDDVVDVIREEGEHQFMGQAGLSEDEDMFAPVMVSARRRAVWLGVNLLTAFLASWVIGLFEETIQRVVALAVLMPVVASMGGIAGSQTLTLTIRGIALGQLSGKNARRLLLKEMAVAGINSIVWAAVVATIAGIWFHSVDIGALIAVALTVNLLLAAFTGALLPLILDRLGIDPALAGSVLLTTVTDVVGFLAFLGLASLFLV</sequence>
<feature type="transmembrane region" description="Helical" evidence="9">
    <location>
        <begin position="293"/>
        <end position="313"/>
    </location>
</feature>
<name>A0A831RQX0_9GAMM</name>
<dbReference type="Pfam" id="PF00571">
    <property type="entry name" value="CBS"/>
    <property type="match status" value="2"/>
</dbReference>
<feature type="domain" description="CBS" evidence="10">
    <location>
        <begin position="211"/>
        <end position="269"/>
    </location>
</feature>
<dbReference type="Pfam" id="PF03448">
    <property type="entry name" value="MgtE_N"/>
    <property type="match status" value="1"/>
</dbReference>
<reference evidence="11" key="1">
    <citation type="journal article" date="2020" name="mSystems">
        <title>Genome- and Community-Level Interaction Insights into Carbon Utilization and Element Cycling Functions of Hydrothermarchaeota in Hydrothermal Sediment.</title>
        <authorList>
            <person name="Zhou Z."/>
            <person name="Liu Y."/>
            <person name="Xu W."/>
            <person name="Pan J."/>
            <person name="Luo Z.H."/>
            <person name="Li M."/>
        </authorList>
    </citation>
    <scope>NUCLEOTIDE SEQUENCE [LARGE SCALE GENOMIC DNA]</scope>
    <source>
        <strain evidence="11">HyVt-443</strain>
    </source>
</reference>
<evidence type="ECO:0000256" key="3">
    <source>
        <dbReference type="ARBA" id="ARBA00022448"/>
    </source>
</evidence>
<evidence type="ECO:0000256" key="7">
    <source>
        <dbReference type="ARBA" id="ARBA00023136"/>
    </source>
</evidence>
<organism evidence="11">
    <name type="scientific">Sedimenticola thiotaurini</name>
    <dbReference type="NCBI Taxonomy" id="1543721"/>
    <lineage>
        <taxon>Bacteria</taxon>
        <taxon>Pseudomonadati</taxon>
        <taxon>Pseudomonadota</taxon>
        <taxon>Gammaproteobacteria</taxon>
        <taxon>Chromatiales</taxon>
        <taxon>Sedimenticolaceae</taxon>
        <taxon>Sedimenticola</taxon>
    </lineage>
</organism>
<dbReference type="SUPFAM" id="SSF54631">
    <property type="entry name" value="CBS-domain pair"/>
    <property type="match status" value="1"/>
</dbReference>
<dbReference type="InterPro" id="IPR000644">
    <property type="entry name" value="CBS_dom"/>
</dbReference>
<feature type="transmembrane region" description="Helical" evidence="9">
    <location>
        <begin position="319"/>
        <end position="346"/>
    </location>
</feature>
<dbReference type="SMART" id="SM00116">
    <property type="entry name" value="CBS"/>
    <property type="match status" value="1"/>
</dbReference>
<dbReference type="InterPro" id="IPR036739">
    <property type="entry name" value="SLC41_membr_dom_sf"/>
</dbReference>
<dbReference type="Proteomes" id="UP000886251">
    <property type="component" value="Unassembled WGS sequence"/>
</dbReference>
<evidence type="ECO:0000313" key="11">
    <source>
        <dbReference type="EMBL" id="HEB97379.1"/>
    </source>
</evidence>
<dbReference type="Gene3D" id="1.25.60.10">
    <property type="entry name" value="MgtE N-terminal domain-like"/>
    <property type="match status" value="1"/>
</dbReference>
<dbReference type="SMART" id="SM00924">
    <property type="entry name" value="MgtE_N"/>
    <property type="match status" value="1"/>
</dbReference>
<keyword evidence="4 9" id="KW-0812">Transmembrane</keyword>
<accession>A0A831RQX0</accession>
<evidence type="ECO:0000256" key="1">
    <source>
        <dbReference type="ARBA" id="ARBA00004141"/>
    </source>
</evidence>